<feature type="transmembrane region" description="Helical" evidence="8">
    <location>
        <begin position="232"/>
        <end position="255"/>
    </location>
</feature>
<protein>
    <recommendedName>
        <fullName evidence="9">EamA domain-containing protein</fullName>
    </recommendedName>
</protein>
<dbReference type="EMBL" id="BONQ01000020">
    <property type="protein sequence ID" value="GIG43130.1"/>
    <property type="molecule type" value="Genomic_DNA"/>
</dbReference>
<evidence type="ECO:0000259" key="9">
    <source>
        <dbReference type="Pfam" id="PF00892"/>
    </source>
</evidence>
<keyword evidence="5 8" id="KW-1133">Transmembrane helix</keyword>
<dbReference type="Gene3D" id="1.10.3730.20">
    <property type="match status" value="1"/>
</dbReference>
<feature type="domain" description="EamA" evidence="9">
    <location>
        <begin position="172"/>
        <end position="304"/>
    </location>
</feature>
<dbReference type="InterPro" id="IPR000620">
    <property type="entry name" value="EamA_dom"/>
</dbReference>
<comment type="caution">
    <text evidence="10">The sequence shown here is derived from an EMBL/GenBank/DDBJ whole genome shotgun (WGS) entry which is preliminary data.</text>
</comment>
<feature type="domain" description="EamA" evidence="9">
    <location>
        <begin position="6"/>
        <end position="162"/>
    </location>
</feature>
<dbReference type="InterPro" id="IPR037185">
    <property type="entry name" value="EmrE-like"/>
</dbReference>
<keyword evidence="6 8" id="KW-0472">Membrane</keyword>
<dbReference type="AlphaFoldDB" id="A0A919PIF3"/>
<comment type="subcellular location">
    <subcellularLocation>
        <location evidence="1">Cell membrane</location>
        <topology evidence="1">Multi-pass membrane protein</topology>
    </subcellularLocation>
</comment>
<dbReference type="PANTHER" id="PTHR42920">
    <property type="entry name" value="OS03G0707200 PROTEIN-RELATED"/>
    <property type="match status" value="1"/>
</dbReference>
<keyword evidence="11" id="KW-1185">Reference proteome</keyword>
<feature type="transmembrane region" description="Helical" evidence="8">
    <location>
        <begin position="37"/>
        <end position="55"/>
    </location>
</feature>
<sequence length="387" mass="38824">MLDRMGPALCLVSAACFGALAIFGKFAYDAGVSPSALLLVRFALAAALLWLVLLVRPELRRTDRSPGSGGDPAPGSGGDPAAPAPGVRVFAIAVGLGAVGYAAQASLFFAALRLMDASPLSLILYTFPVLVTVGAVLLGRDRLTARRGIALVTASTGTLLVLAGAGSFHPVGALLGFGSAVVYTVYILVADTIVHRLPPVLLSALVMTGAAGTLAARAAVTGGVDLRLSPAAWGWLACIAVVSTVAAMLTFFAGLRRTGPSTAAILSTFEPVVTTALAALTLGEFLTPLQLLGGALVLSSVAVLQTAPRKAGPTFSATAQGRRVDVRGDLAAHGRGGVAGEPGVDAAEDPRVGRLRETGRTAGQGTGDAGQAGGLQHEPGVVAEPVG</sequence>
<comment type="similarity">
    <text evidence="2">Belongs to the EamA transporter family.</text>
</comment>
<evidence type="ECO:0000256" key="2">
    <source>
        <dbReference type="ARBA" id="ARBA00007362"/>
    </source>
</evidence>
<feature type="compositionally biased region" description="Basic and acidic residues" evidence="7">
    <location>
        <begin position="348"/>
        <end position="359"/>
    </location>
</feature>
<evidence type="ECO:0000256" key="7">
    <source>
        <dbReference type="SAM" id="MobiDB-lite"/>
    </source>
</evidence>
<feature type="compositionally biased region" description="Gly residues" evidence="7">
    <location>
        <begin position="362"/>
        <end position="373"/>
    </location>
</feature>
<feature type="transmembrane region" description="Helical" evidence="8">
    <location>
        <begin position="149"/>
        <end position="168"/>
    </location>
</feature>
<dbReference type="GO" id="GO:0005886">
    <property type="term" value="C:plasma membrane"/>
    <property type="evidence" value="ECO:0007669"/>
    <property type="project" value="UniProtKB-SubCell"/>
</dbReference>
<dbReference type="InterPro" id="IPR051258">
    <property type="entry name" value="Diverse_Substrate_Transporter"/>
</dbReference>
<evidence type="ECO:0000256" key="8">
    <source>
        <dbReference type="SAM" id="Phobius"/>
    </source>
</evidence>
<dbReference type="PROSITE" id="PS51257">
    <property type="entry name" value="PROKAR_LIPOPROTEIN"/>
    <property type="match status" value="1"/>
</dbReference>
<evidence type="ECO:0000256" key="1">
    <source>
        <dbReference type="ARBA" id="ARBA00004651"/>
    </source>
</evidence>
<evidence type="ECO:0000256" key="5">
    <source>
        <dbReference type="ARBA" id="ARBA00022989"/>
    </source>
</evidence>
<accession>A0A919PIF3</accession>
<keyword evidence="4 8" id="KW-0812">Transmembrane</keyword>
<feature type="transmembrane region" description="Helical" evidence="8">
    <location>
        <begin position="174"/>
        <end position="193"/>
    </location>
</feature>
<dbReference type="Pfam" id="PF00892">
    <property type="entry name" value="EamA"/>
    <property type="match status" value="2"/>
</dbReference>
<feature type="transmembrane region" description="Helical" evidence="8">
    <location>
        <begin position="89"/>
        <end position="111"/>
    </location>
</feature>
<evidence type="ECO:0000313" key="10">
    <source>
        <dbReference type="EMBL" id="GIG43130.1"/>
    </source>
</evidence>
<dbReference type="SUPFAM" id="SSF103481">
    <property type="entry name" value="Multidrug resistance efflux transporter EmrE"/>
    <property type="match status" value="2"/>
</dbReference>
<name>A0A919PIF3_9ACTN</name>
<gene>
    <name evidence="10" type="ORF">Dsi01nite_011710</name>
</gene>
<proteinExistence type="inferred from homology"/>
<evidence type="ECO:0000256" key="3">
    <source>
        <dbReference type="ARBA" id="ARBA00022475"/>
    </source>
</evidence>
<feature type="transmembrane region" description="Helical" evidence="8">
    <location>
        <begin position="200"/>
        <end position="220"/>
    </location>
</feature>
<organism evidence="10 11">
    <name type="scientific">Dactylosporangium siamense</name>
    <dbReference type="NCBI Taxonomy" id="685454"/>
    <lineage>
        <taxon>Bacteria</taxon>
        <taxon>Bacillati</taxon>
        <taxon>Actinomycetota</taxon>
        <taxon>Actinomycetes</taxon>
        <taxon>Micromonosporales</taxon>
        <taxon>Micromonosporaceae</taxon>
        <taxon>Dactylosporangium</taxon>
    </lineage>
</organism>
<feature type="region of interest" description="Disordered" evidence="7">
    <location>
        <begin position="332"/>
        <end position="387"/>
    </location>
</feature>
<evidence type="ECO:0000256" key="6">
    <source>
        <dbReference type="ARBA" id="ARBA00023136"/>
    </source>
</evidence>
<dbReference type="PANTHER" id="PTHR42920:SF5">
    <property type="entry name" value="EAMA DOMAIN-CONTAINING PROTEIN"/>
    <property type="match status" value="1"/>
</dbReference>
<keyword evidence="3" id="KW-1003">Cell membrane</keyword>
<reference evidence="10" key="1">
    <citation type="submission" date="2021-01" db="EMBL/GenBank/DDBJ databases">
        <title>Whole genome shotgun sequence of Dactylosporangium siamense NBRC 106093.</title>
        <authorList>
            <person name="Komaki H."/>
            <person name="Tamura T."/>
        </authorList>
    </citation>
    <scope>NUCLEOTIDE SEQUENCE</scope>
    <source>
        <strain evidence="10">NBRC 106093</strain>
    </source>
</reference>
<evidence type="ECO:0000313" key="11">
    <source>
        <dbReference type="Proteomes" id="UP000660611"/>
    </source>
</evidence>
<dbReference type="Proteomes" id="UP000660611">
    <property type="component" value="Unassembled WGS sequence"/>
</dbReference>
<evidence type="ECO:0000256" key="4">
    <source>
        <dbReference type="ARBA" id="ARBA00022692"/>
    </source>
</evidence>
<feature type="transmembrane region" description="Helical" evidence="8">
    <location>
        <begin position="117"/>
        <end position="137"/>
    </location>
</feature>